<keyword evidence="7" id="KW-1185">Reference proteome</keyword>
<protein>
    <submittedName>
        <fullName evidence="6">Tic20 family protein</fullName>
    </submittedName>
</protein>
<name>A0ABT9WY60_9BACI</name>
<evidence type="ECO:0000256" key="5">
    <source>
        <dbReference type="SAM" id="Phobius"/>
    </source>
</evidence>
<dbReference type="EMBL" id="JAUSTT010000037">
    <property type="protein sequence ID" value="MDQ0178236.1"/>
    <property type="molecule type" value="Genomic_DNA"/>
</dbReference>
<dbReference type="RefSeq" id="WP_307232881.1">
    <property type="nucleotide sequence ID" value="NZ_JAUSTT010000037.1"/>
</dbReference>
<feature type="transmembrane region" description="Helical" evidence="5">
    <location>
        <begin position="12"/>
        <end position="31"/>
    </location>
</feature>
<evidence type="ECO:0000256" key="3">
    <source>
        <dbReference type="ARBA" id="ARBA00022989"/>
    </source>
</evidence>
<keyword evidence="2 5" id="KW-0812">Transmembrane</keyword>
<dbReference type="InterPro" id="IPR019109">
    <property type="entry name" value="MamF_MmsF"/>
</dbReference>
<comment type="subcellular location">
    <subcellularLocation>
        <location evidence="1">Membrane</location>
        <topology evidence="1">Multi-pass membrane protein</topology>
    </subcellularLocation>
</comment>
<comment type="caution">
    <text evidence="6">The sequence shown here is derived from an EMBL/GenBank/DDBJ whole genome shotgun (WGS) entry which is preliminary data.</text>
</comment>
<organism evidence="6 7">
    <name type="scientific">Bacillus chungangensis</name>
    <dbReference type="NCBI Taxonomy" id="587633"/>
    <lineage>
        <taxon>Bacteria</taxon>
        <taxon>Bacillati</taxon>
        <taxon>Bacillota</taxon>
        <taxon>Bacilli</taxon>
        <taxon>Bacillales</taxon>
        <taxon>Bacillaceae</taxon>
        <taxon>Bacillus</taxon>
    </lineage>
</organism>
<evidence type="ECO:0000313" key="6">
    <source>
        <dbReference type="EMBL" id="MDQ0178236.1"/>
    </source>
</evidence>
<evidence type="ECO:0000313" key="7">
    <source>
        <dbReference type="Proteomes" id="UP001223586"/>
    </source>
</evidence>
<evidence type="ECO:0000256" key="2">
    <source>
        <dbReference type="ARBA" id="ARBA00022692"/>
    </source>
</evidence>
<evidence type="ECO:0000256" key="1">
    <source>
        <dbReference type="ARBA" id="ARBA00004141"/>
    </source>
</evidence>
<evidence type="ECO:0000256" key="4">
    <source>
        <dbReference type="ARBA" id="ARBA00023136"/>
    </source>
</evidence>
<accession>A0ABT9WY60</accession>
<dbReference type="Proteomes" id="UP001223586">
    <property type="component" value="Unassembled WGS sequence"/>
</dbReference>
<dbReference type="Pfam" id="PF09685">
    <property type="entry name" value="MamF_MmsF"/>
    <property type="match status" value="1"/>
</dbReference>
<feature type="transmembrane region" description="Helical" evidence="5">
    <location>
        <begin position="51"/>
        <end position="83"/>
    </location>
</feature>
<sequence>MPTKDERIMAMLIYVTSFFTTFIGPLVIWLIKKDESAFIDFHGKEYFNFIISYFIYTVISAILVLLLVGFLLLWALGIVFIVFQIVGAIKAYEGQLYRFPLVIRFFQ</sequence>
<reference evidence="6 7" key="1">
    <citation type="submission" date="2023-07" db="EMBL/GenBank/DDBJ databases">
        <title>Genomic Encyclopedia of Type Strains, Phase IV (KMG-IV): sequencing the most valuable type-strain genomes for metagenomic binning, comparative biology and taxonomic classification.</title>
        <authorList>
            <person name="Goeker M."/>
        </authorList>
    </citation>
    <scope>NUCLEOTIDE SEQUENCE [LARGE SCALE GENOMIC DNA]</scope>
    <source>
        <strain evidence="6 7">DSM 23837</strain>
    </source>
</reference>
<keyword evidence="3 5" id="KW-1133">Transmembrane helix</keyword>
<proteinExistence type="predicted"/>
<gene>
    <name evidence="6" type="ORF">J2S08_004140</name>
</gene>
<keyword evidence="4 5" id="KW-0472">Membrane</keyword>